<proteinExistence type="predicted"/>
<name>A0A1X7JAH5_9MICO</name>
<feature type="transmembrane region" description="Helical" evidence="1">
    <location>
        <begin position="80"/>
        <end position="98"/>
    </location>
</feature>
<feature type="transmembrane region" description="Helical" evidence="1">
    <location>
        <begin position="40"/>
        <end position="60"/>
    </location>
</feature>
<keyword evidence="1" id="KW-0472">Membrane</keyword>
<evidence type="ECO:0000313" key="3">
    <source>
        <dbReference type="Proteomes" id="UP000193244"/>
    </source>
</evidence>
<keyword evidence="1" id="KW-0812">Transmembrane</keyword>
<organism evidence="2 3">
    <name type="scientific">Agreia pratensis</name>
    <dbReference type="NCBI Taxonomy" id="150121"/>
    <lineage>
        <taxon>Bacteria</taxon>
        <taxon>Bacillati</taxon>
        <taxon>Actinomycetota</taxon>
        <taxon>Actinomycetes</taxon>
        <taxon>Micrococcales</taxon>
        <taxon>Microbacteriaceae</taxon>
        <taxon>Agreia</taxon>
    </lineage>
</organism>
<reference evidence="3" key="1">
    <citation type="submission" date="2017-04" db="EMBL/GenBank/DDBJ databases">
        <authorList>
            <person name="Varghese N."/>
            <person name="Submissions S."/>
        </authorList>
    </citation>
    <scope>NUCLEOTIDE SEQUENCE [LARGE SCALE GENOMIC DNA]</scope>
    <source>
        <strain evidence="3">VKM Ac-2510</strain>
    </source>
</reference>
<dbReference type="STRING" id="150121.SAMN06296010_1193"/>
<evidence type="ECO:0000256" key="1">
    <source>
        <dbReference type="SAM" id="Phobius"/>
    </source>
</evidence>
<dbReference type="AlphaFoldDB" id="A0A1X7JAH5"/>
<sequence>MPLQPLYLEWLSEPDGRVLRAKAANLRQLRITWNMSLRKALGHLNAASMLWYLTIALISIDTEIDKRHDGQVLGSDWGSLAWMLGILGVWIFASAGIAHRTRSSARAQSTVTEWRQNLTALANGFEPQPSQRATFTSMITADGDSVVENPRFTASGLEFGSLTTTRPGSTTWHYLAATLPAPLPRLVLDSTSNNASRSDLPPHFGPLQRISLEREFDRAFVTYAPVDNRADALYVLSPEVMSELVQHASDYNVEIVDDTLVLFTAAPTDFTDAQSWNAVYTLVNTVVPRLIERTQRFVDERLPRPHRSLATAFGRTAFEGTAAQPVASPVAPPVAVGVLAGAPVPLIARSGRRFVAQRRPWRLSSFLRGAGMYLAYFVGYFVPIVLIFAAIMSITDGRP</sequence>
<accession>A0A1X7JAH5</accession>
<protein>
    <submittedName>
        <fullName evidence="2">Uncharacterized protein</fullName>
    </submittedName>
</protein>
<dbReference type="OrthoDB" id="5054050at2"/>
<gene>
    <name evidence="2" type="ORF">SAMN06296010_1193</name>
</gene>
<dbReference type="EMBL" id="FXAY01000002">
    <property type="protein sequence ID" value="SMG24632.1"/>
    <property type="molecule type" value="Genomic_DNA"/>
</dbReference>
<evidence type="ECO:0000313" key="2">
    <source>
        <dbReference type="EMBL" id="SMG24632.1"/>
    </source>
</evidence>
<dbReference type="Proteomes" id="UP000193244">
    <property type="component" value="Unassembled WGS sequence"/>
</dbReference>
<feature type="transmembrane region" description="Helical" evidence="1">
    <location>
        <begin position="373"/>
        <end position="394"/>
    </location>
</feature>
<keyword evidence="1" id="KW-1133">Transmembrane helix</keyword>
<dbReference type="RefSeq" id="WP_085484020.1">
    <property type="nucleotide sequence ID" value="NZ_FXAY01000002.1"/>
</dbReference>
<keyword evidence="3" id="KW-1185">Reference proteome</keyword>